<reference evidence="16 17" key="1">
    <citation type="submission" date="2017-06" db="EMBL/GenBank/DDBJ databases">
        <authorList>
            <person name="Kim H.J."/>
            <person name="Triplett B.A."/>
        </authorList>
    </citation>
    <scope>NUCLEOTIDE SEQUENCE [LARGE SCALE GENOMIC DNA]</scope>
    <source>
        <strain evidence="16 17">CGMCC 4.2132</strain>
    </source>
</reference>
<evidence type="ECO:0000256" key="6">
    <source>
        <dbReference type="ARBA" id="ARBA00022692"/>
    </source>
</evidence>
<keyword evidence="6 13" id="KW-0812">Transmembrane</keyword>
<dbReference type="SUPFAM" id="SSF55874">
    <property type="entry name" value="ATPase domain of HSP90 chaperone/DNA topoisomerase II/histidine kinase"/>
    <property type="match status" value="1"/>
</dbReference>
<keyword evidence="9" id="KW-0067">ATP-binding</keyword>
<dbReference type="GO" id="GO:0005524">
    <property type="term" value="F:ATP binding"/>
    <property type="evidence" value="ECO:0007669"/>
    <property type="project" value="UniProtKB-KW"/>
</dbReference>
<dbReference type="AlphaFoldDB" id="A0A239GAF6"/>
<feature type="compositionally biased region" description="Low complexity" evidence="12">
    <location>
        <begin position="1014"/>
        <end position="1023"/>
    </location>
</feature>
<feature type="compositionally biased region" description="Low complexity" evidence="12">
    <location>
        <begin position="812"/>
        <end position="821"/>
    </location>
</feature>
<dbReference type="InterPro" id="IPR003594">
    <property type="entry name" value="HATPase_dom"/>
</dbReference>
<evidence type="ECO:0000256" key="5">
    <source>
        <dbReference type="ARBA" id="ARBA00022679"/>
    </source>
</evidence>
<dbReference type="EMBL" id="FZOD01000013">
    <property type="protein sequence ID" value="SNS65702.1"/>
    <property type="molecule type" value="Genomic_DNA"/>
</dbReference>
<keyword evidence="7" id="KW-0547">Nucleotide-binding</keyword>
<evidence type="ECO:0000256" key="3">
    <source>
        <dbReference type="ARBA" id="ARBA00012438"/>
    </source>
</evidence>
<dbReference type="Gene3D" id="6.10.340.10">
    <property type="match status" value="1"/>
</dbReference>
<evidence type="ECO:0000259" key="15">
    <source>
        <dbReference type="PROSITE" id="PS50885"/>
    </source>
</evidence>
<feature type="compositionally biased region" description="Pro residues" evidence="12">
    <location>
        <begin position="822"/>
        <end position="833"/>
    </location>
</feature>
<dbReference type="Proteomes" id="UP000198282">
    <property type="component" value="Unassembled WGS sequence"/>
</dbReference>
<evidence type="ECO:0000256" key="11">
    <source>
        <dbReference type="ARBA" id="ARBA00023012"/>
    </source>
</evidence>
<dbReference type="SMART" id="SM00304">
    <property type="entry name" value="HAMP"/>
    <property type="match status" value="1"/>
</dbReference>
<feature type="region of interest" description="Disordered" evidence="12">
    <location>
        <begin position="812"/>
        <end position="841"/>
    </location>
</feature>
<feature type="domain" description="HAMP" evidence="15">
    <location>
        <begin position="351"/>
        <end position="421"/>
    </location>
</feature>
<gene>
    <name evidence="16" type="ORF">SAMN05216276_101383</name>
</gene>
<feature type="region of interest" description="Disordered" evidence="12">
    <location>
        <begin position="880"/>
        <end position="1066"/>
    </location>
</feature>
<evidence type="ECO:0000256" key="12">
    <source>
        <dbReference type="SAM" id="MobiDB-lite"/>
    </source>
</evidence>
<feature type="region of interest" description="Disordered" evidence="12">
    <location>
        <begin position="744"/>
        <end position="794"/>
    </location>
</feature>
<dbReference type="GO" id="GO:0004673">
    <property type="term" value="F:protein histidine kinase activity"/>
    <property type="evidence" value="ECO:0007669"/>
    <property type="project" value="UniProtKB-EC"/>
</dbReference>
<dbReference type="PANTHER" id="PTHR44936">
    <property type="entry name" value="SENSOR PROTEIN CREC"/>
    <property type="match status" value="1"/>
</dbReference>
<evidence type="ECO:0000256" key="2">
    <source>
        <dbReference type="ARBA" id="ARBA00004370"/>
    </source>
</evidence>
<keyword evidence="11" id="KW-0902">Two-component regulatory system</keyword>
<evidence type="ECO:0000256" key="4">
    <source>
        <dbReference type="ARBA" id="ARBA00022553"/>
    </source>
</evidence>
<evidence type="ECO:0000256" key="10">
    <source>
        <dbReference type="ARBA" id="ARBA00022989"/>
    </source>
</evidence>
<feature type="compositionally biased region" description="Low complexity" evidence="12">
    <location>
        <begin position="893"/>
        <end position="902"/>
    </location>
</feature>
<accession>A0A239GAF6</accession>
<feature type="compositionally biased region" description="Pro residues" evidence="12">
    <location>
        <begin position="776"/>
        <end position="788"/>
    </location>
</feature>
<dbReference type="PROSITE" id="PS50109">
    <property type="entry name" value="HIS_KIN"/>
    <property type="match status" value="1"/>
</dbReference>
<sequence>MTQDRRSHRASGVGSRLLPANWRVRPRLVALILLPTAAAVLLSGLQLTASLSTAAEYGRMTEVASLVEGLGTLSHEMAEERDLTAWYIANNRNAARFKQVKDQQQTVDRTSKQVLTAIDGLDSAQTLRVRTETSQMRRWLEGLPGLRKLITGSNVLPRAALGMYSRMIADFITLHDDLGRSGGDERLIGDALALGALTRAKEQVARERGILLVGLIQRKFDFDDPADFLGAYKSQESELASFRATATAGDIKRFRDVVSGPKIDRADAMRALVMSRMRENKPLARLRITEWYDSSTAMVDGMRTVERGLSAAVVARSQEMESAEQRSAFISGAAILVLLVLILLITAWVAGTLVRPLRRLRTEALEVADTRLPETVRVLRESGDHAPHVEVPSIGVVSRDEIGEVARAFDEVHREAIRLAGDEARLRSNVNAMFVNLSRRTQSLVERQIDLIDDLEQGEQDDARLGSLFKLDHLATRMRRNSENLLVLAGQEQSRRWSEPVPLSDVVRASLSEVENYERVTLRVESGILVIGQAVNDIVHLIAELVENAIFFSPQDTKITVTSNGNEMGAVILAVTDSGIGMSEEELAEANRRLSEPPAVDLSVSRRMGLFVVGRLAMRHGIRVQLRRPETGGLSAVVLLPVQVVAQPEPAMAGPAGQSGLSASFGAPANQAPFGSASNSNQASFGSASNSNQASFGSASNNPGLFDSTSNNPIQFDATSNSLGSFGATSGNMDSFGLALNNPDPFGSASNNPDPFGAAPVRGARPPQGPQGLAQPPVPAQPPQPPTPAQGSNNLWAAPVVSASAVEDLWSSPFSSTSQTSFPPPGQEVPQPDPWAQQRADLAEDTQTMPAVETSALDSKPDEFLPIFAAVGSDWFRGSDVGAESEVEPLDSAPADPATPAAEGGFRPLEPRVRRPGPHGLEPRQPKTPPIGAQGPAGLRAAQPQEGPPQLSQRPQQPQQTQQPRSAAPPVGRQPWSTPADQGWAAAEAAKKPAEGGTTGAGLPKRVPKANLVPGSASAAPAAPAAPMPPISAERVRSRLSSFQQGVRQGRAEMSQRSNAVEGENQ</sequence>
<feature type="compositionally biased region" description="Low complexity" evidence="12">
    <location>
        <begin position="757"/>
        <end position="775"/>
    </location>
</feature>
<dbReference type="InterPro" id="IPR050980">
    <property type="entry name" value="2C_sensor_his_kinase"/>
</dbReference>
<dbReference type="PROSITE" id="PS50885">
    <property type="entry name" value="HAMP"/>
    <property type="match status" value="1"/>
</dbReference>
<feature type="domain" description="Histidine kinase" evidence="14">
    <location>
        <begin position="475"/>
        <end position="644"/>
    </location>
</feature>
<feature type="compositionally biased region" description="Polar residues" evidence="12">
    <location>
        <begin position="1055"/>
        <end position="1066"/>
    </location>
</feature>
<dbReference type="CDD" id="cd06225">
    <property type="entry name" value="HAMP"/>
    <property type="match status" value="1"/>
</dbReference>
<dbReference type="SMART" id="SM00387">
    <property type="entry name" value="HATPase_c"/>
    <property type="match status" value="1"/>
</dbReference>
<evidence type="ECO:0000313" key="17">
    <source>
        <dbReference type="Proteomes" id="UP000198282"/>
    </source>
</evidence>
<evidence type="ECO:0000256" key="7">
    <source>
        <dbReference type="ARBA" id="ARBA00022741"/>
    </source>
</evidence>
<comment type="catalytic activity">
    <reaction evidence="1">
        <text>ATP + protein L-histidine = ADP + protein N-phospho-L-histidine.</text>
        <dbReference type="EC" id="2.7.13.3"/>
    </reaction>
</comment>
<feature type="region of interest" description="Disordered" evidence="12">
    <location>
        <begin position="673"/>
        <end position="713"/>
    </location>
</feature>
<comment type="subcellular location">
    <subcellularLocation>
        <location evidence="2">Membrane</location>
    </subcellularLocation>
</comment>
<feature type="transmembrane region" description="Helical" evidence="13">
    <location>
        <begin position="328"/>
        <end position="351"/>
    </location>
</feature>
<dbReference type="InterPro" id="IPR013587">
    <property type="entry name" value="Nitrate/nitrite_sensing"/>
</dbReference>
<keyword evidence="5" id="KW-0808">Transferase</keyword>
<dbReference type="Pfam" id="PF02518">
    <property type="entry name" value="HATPase_c"/>
    <property type="match status" value="1"/>
</dbReference>
<evidence type="ECO:0000313" key="16">
    <source>
        <dbReference type="EMBL" id="SNS65702.1"/>
    </source>
</evidence>
<keyword evidence="8 16" id="KW-0418">Kinase</keyword>
<proteinExistence type="predicted"/>
<keyword evidence="13" id="KW-0472">Membrane</keyword>
<dbReference type="InterPro" id="IPR036890">
    <property type="entry name" value="HATPase_C_sf"/>
</dbReference>
<name>A0A239GAF6_9ACTN</name>
<feature type="compositionally biased region" description="Polar residues" evidence="12">
    <location>
        <begin position="676"/>
        <end position="713"/>
    </location>
</feature>
<dbReference type="GO" id="GO:0000160">
    <property type="term" value="P:phosphorelay signal transduction system"/>
    <property type="evidence" value="ECO:0007669"/>
    <property type="project" value="UniProtKB-KW"/>
</dbReference>
<keyword evidence="4" id="KW-0597">Phosphoprotein</keyword>
<protein>
    <recommendedName>
        <fullName evidence="3">histidine kinase</fullName>
        <ecNumber evidence="3">2.7.13.3</ecNumber>
    </recommendedName>
</protein>
<keyword evidence="17" id="KW-1185">Reference proteome</keyword>
<evidence type="ECO:0000256" key="8">
    <source>
        <dbReference type="ARBA" id="ARBA00022777"/>
    </source>
</evidence>
<dbReference type="Gene3D" id="3.30.565.10">
    <property type="entry name" value="Histidine kinase-like ATPase, C-terminal domain"/>
    <property type="match status" value="1"/>
</dbReference>
<feature type="compositionally biased region" description="Low complexity" evidence="12">
    <location>
        <begin position="948"/>
        <end position="970"/>
    </location>
</feature>
<dbReference type="Pfam" id="PF08376">
    <property type="entry name" value="NIT"/>
    <property type="match status" value="1"/>
</dbReference>
<dbReference type="PANTHER" id="PTHR44936:SF9">
    <property type="entry name" value="SENSOR PROTEIN CREC"/>
    <property type="match status" value="1"/>
</dbReference>
<dbReference type="GO" id="GO:0016020">
    <property type="term" value="C:membrane"/>
    <property type="evidence" value="ECO:0007669"/>
    <property type="project" value="UniProtKB-SubCell"/>
</dbReference>
<evidence type="ECO:0000256" key="13">
    <source>
        <dbReference type="SAM" id="Phobius"/>
    </source>
</evidence>
<dbReference type="OrthoDB" id="3845898at2"/>
<organism evidence="16 17">
    <name type="scientific">Streptosporangium subroseum</name>
    <dbReference type="NCBI Taxonomy" id="106412"/>
    <lineage>
        <taxon>Bacteria</taxon>
        <taxon>Bacillati</taxon>
        <taxon>Actinomycetota</taxon>
        <taxon>Actinomycetes</taxon>
        <taxon>Streptosporangiales</taxon>
        <taxon>Streptosporangiaceae</taxon>
        <taxon>Streptosporangium</taxon>
    </lineage>
</organism>
<evidence type="ECO:0000259" key="14">
    <source>
        <dbReference type="PROSITE" id="PS50109"/>
    </source>
</evidence>
<dbReference type="Pfam" id="PF00672">
    <property type="entry name" value="HAMP"/>
    <property type="match status" value="1"/>
</dbReference>
<keyword evidence="10 13" id="KW-1133">Transmembrane helix</keyword>
<dbReference type="InterPro" id="IPR003660">
    <property type="entry name" value="HAMP_dom"/>
</dbReference>
<evidence type="ECO:0000256" key="1">
    <source>
        <dbReference type="ARBA" id="ARBA00000085"/>
    </source>
</evidence>
<dbReference type="InterPro" id="IPR005467">
    <property type="entry name" value="His_kinase_dom"/>
</dbReference>
<dbReference type="EC" id="2.7.13.3" evidence="3"/>
<evidence type="ECO:0000256" key="9">
    <source>
        <dbReference type="ARBA" id="ARBA00022840"/>
    </source>
</evidence>